<feature type="compositionally biased region" description="Polar residues" evidence="1">
    <location>
        <begin position="66"/>
        <end position="82"/>
    </location>
</feature>
<sequence>MSQSSSDDVFAPSKRFRLYTKLKKKRSRTGASRKSANQTNALQPIDNDMKCKRPPSRTTSRTTSSENDPTKPSKSTRALKKSSSYLDLEKSIHLIPKLLPSHEPVSQSFSLSISSSEEEFQPPKSRISMRNIESTNAGNLKKQTEIIPAPDAHRLAMERGQIVLEQTAKSFNTSVYNAPATPQFRQSKLTQKSKKGIDMWQLQSVGGCNSERDDFNVWTISANLICSPLMANDVCDCSLSMQ</sequence>
<evidence type="ECO:0000313" key="2">
    <source>
        <dbReference type="EMBL" id="CAG8571140.1"/>
    </source>
</evidence>
<dbReference type="EMBL" id="CAJVPJ010001017">
    <property type="protein sequence ID" value="CAG8571140.1"/>
    <property type="molecule type" value="Genomic_DNA"/>
</dbReference>
<protein>
    <submittedName>
        <fullName evidence="2">2777_t:CDS:1</fullName>
    </submittedName>
</protein>
<name>A0A9N9FZG7_9GLOM</name>
<comment type="caution">
    <text evidence="2">The sequence shown here is derived from an EMBL/GenBank/DDBJ whole genome shotgun (WGS) entry which is preliminary data.</text>
</comment>
<feature type="compositionally biased region" description="Low complexity" evidence="1">
    <location>
        <begin position="56"/>
        <end position="65"/>
    </location>
</feature>
<dbReference type="Proteomes" id="UP000789572">
    <property type="component" value="Unassembled WGS sequence"/>
</dbReference>
<feature type="region of interest" description="Disordered" evidence="1">
    <location>
        <begin position="17"/>
        <end position="82"/>
    </location>
</feature>
<accession>A0A9N9FZG7</accession>
<organism evidence="2 3">
    <name type="scientific">Paraglomus occultum</name>
    <dbReference type="NCBI Taxonomy" id="144539"/>
    <lineage>
        <taxon>Eukaryota</taxon>
        <taxon>Fungi</taxon>
        <taxon>Fungi incertae sedis</taxon>
        <taxon>Mucoromycota</taxon>
        <taxon>Glomeromycotina</taxon>
        <taxon>Glomeromycetes</taxon>
        <taxon>Paraglomerales</taxon>
        <taxon>Paraglomeraceae</taxon>
        <taxon>Paraglomus</taxon>
    </lineage>
</organism>
<feature type="compositionally biased region" description="Basic residues" evidence="1">
    <location>
        <begin position="17"/>
        <end position="28"/>
    </location>
</feature>
<feature type="compositionally biased region" description="Polar residues" evidence="1">
    <location>
        <begin position="29"/>
        <end position="42"/>
    </location>
</feature>
<evidence type="ECO:0000313" key="3">
    <source>
        <dbReference type="Proteomes" id="UP000789572"/>
    </source>
</evidence>
<dbReference type="OrthoDB" id="10409377at2759"/>
<reference evidence="2" key="1">
    <citation type="submission" date="2021-06" db="EMBL/GenBank/DDBJ databases">
        <authorList>
            <person name="Kallberg Y."/>
            <person name="Tangrot J."/>
            <person name="Rosling A."/>
        </authorList>
    </citation>
    <scope>NUCLEOTIDE SEQUENCE</scope>
    <source>
        <strain evidence="2">IA702</strain>
    </source>
</reference>
<evidence type="ECO:0000256" key="1">
    <source>
        <dbReference type="SAM" id="MobiDB-lite"/>
    </source>
</evidence>
<proteinExistence type="predicted"/>
<gene>
    <name evidence="2" type="ORF">POCULU_LOCUS6001</name>
</gene>
<keyword evidence="3" id="KW-1185">Reference proteome</keyword>
<dbReference type="AlphaFoldDB" id="A0A9N9FZG7"/>